<dbReference type="AlphaFoldDB" id="A0A0K8RNL1"/>
<dbReference type="EMBL" id="GADI01001634">
    <property type="protein sequence ID" value="JAA72174.1"/>
    <property type="molecule type" value="mRNA"/>
</dbReference>
<feature type="signal peptide" evidence="1">
    <location>
        <begin position="1"/>
        <end position="21"/>
    </location>
</feature>
<protein>
    <submittedName>
        <fullName evidence="2">Putative ixodes 26 kDa salivary protein</fullName>
    </submittedName>
</protein>
<name>A0A0K8RNL1_IXORI</name>
<reference evidence="2" key="1">
    <citation type="submission" date="2012-12" db="EMBL/GenBank/DDBJ databases">
        <title>Identification and characterization of a phenylalanine ammonia-lyase gene family in Isatis indigotica Fort.</title>
        <authorList>
            <person name="Liu Q."/>
            <person name="Chen J."/>
            <person name="Zhou X."/>
            <person name="Di P."/>
            <person name="Xiao Y."/>
            <person name="Xuan H."/>
            <person name="Zhang L."/>
            <person name="Chen W."/>
        </authorList>
    </citation>
    <scope>NUCLEOTIDE SEQUENCE</scope>
    <source>
        <tissue evidence="2">Salivary gland</tissue>
    </source>
</reference>
<keyword evidence="1" id="KW-0732">Signal</keyword>
<sequence length="230" mass="26456">MRAFIAALGLASIIFWFFVDASLIKVPKNKGSDEKNITIAFILNEFEYSETNLKSEVGTWLTKIKNEADYWLKNQLRINISLEITDVKLPRRELQAELKKLTKGGLMNADQVFNYLKKFFKDSYNPDILTVVTKASLKGSRVLMDLGYSKGKQLCKQVVPMLLKYKQDAPPKVGEVLSHLIKERISPDWTSMTPAEVQSYLDGCNNMYKASEYDYDDYYVLPLYKDYLGE</sequence>
<accession>A0A0K8RNL1</accession>
<organism evidence="2">
    <name type="scientific">Ixodes ricinus</name>
    <name type="common">Common tick</name>
    <name type="synonym">Acarus ricinus</name>
    <dbReference type="NCBI Taxonomy" id="34613"/>
    <lineage>
        <taxon>Eukaryota</taxon>
        <taxon>Metazoa</taxon>
        <taxon>Ecdysozoa</taxon>
        <taxon>Arthropoda</taxon>
        <taxon>Chelicerata</taxon>
        <taxon>Arachnida</taxon>
        <taxon>Acari</taxon>
        <taxon>Parasitiformes</taxon>
        <taxon>Ixodida</taxon>
        <taxon>Ixodoidea</taxon>
        <taxon>Ixodidae</taxon>
        <taxon>Ixodinae</taxon>
        <taxon>Ixodes</taxon>
    </lineage>
</organism>
<evidence type="ECO:0000313" key="2">
    <source>
        <dbReference type="EMBL" id="JAA72174.1"/>
    </source>
</evidence>
<proteinExistence type="evidence at transcript level"/>
<feature type="chain" id="PRO_5005518947" evidence="1">
    <location>
        <begin position="22"/>
        <end position="230"/>
    </location>
</feature>
<evidence type="ECO:0000256" key="1">
    <source>
        <dbReference type="SAM" id="SignalP"/>
    </source>
</evidence>